<sequence length="394" mass="42753">MNGLDRPIIIAGAGISGLSAALCLTRAGFDVHLIERAGTFDEVGAGLQLSPNASRILITLGLDRLLDHLVGKPQSLMVRNAHSGRVLIDMPFGAEAVRRWGAPMWVAHRADLQAALLTLVRQETRLRLSPGREVSAVTEMATSVSAVLRGGPQDEDVSTPLFLAADGLWSTLRSPMEGGAPPRFAGRSAYRATVPVDGVPAPLRRNATGLWLGHRAHLVHYPLRGGTLVNIVAIISDDHPEESWAAQADTNDVQQRFADFAPPARELLALAPEWKRWPLYIRPPLRRWPGTRLLPIGDAAHPMVPFLAQGASMAIEDAWVLTSCLSEEPDINNALARFKRERTARVTRVQAEAIRNGHVFHLGGIAALARDMALSALGPKGLAARYDWLYGFQA</sequence>
<organism evidence="7 8">
    <name type="scientific">Candidatus Raskinella chloraquaticus</name>
    <dbReference type="NCBI Taxonomy" id="1951219"/>
    <lineage>
        <taxon>Bacteria</taxon>
        <taxon>Pseudomonadati</taxon>
        <taxon>Pseudomonadota</taxon>
        <taxon>Alphaproteobacteria</taxon>
        <taxon>Hyphomicrobiales</taxon>
        <taxon>Phreatobacteraceae</taxon>
        <taxon>Candidatus Raskinella</taxon>
    </lineage>
</organism>
<dbReference type="Pfam" id="PF01494">
    <property type="entry name" value="FAD_binding_3"/>
    <property type="match status" value="1"/>
</dbReference>
<dbReference type="Proteomes" id="UP000192872">
    <property type="component" value="Unassembled WGS sequence"/>
</dbReference>
<evidence type="ECO:0000313" key="7">
    <source>
        <dbReference type="EMBL" id="OQW50932.1"/>
    </source>
</evidence>
<name>A0A1W9HUF1_9HYPH</name>
<dbReference type="PRINTS" id="PR00420">
    <property type="entry name" value="RNGMNOXGNASE"/>
</dbReference>
<reference evidence="7 8" key="1">
    <citation type="journal article" date="2017" name="Water Res.">
        <title>Comammox in drinking water systems.</title>
        <authorList>
            <person name="Wang Y."/>
            <person name="Ma L."/>
            <person name="Mao Y."/>
            <person name="Jiang X."/>
            <person name="Xia Y."/>
            <person name="Yu K."/>
            <person name="Li B."/>
            <person name="Zhang T."/>
        </authorList>
    </citation>
    <scope>NUCLEOTIDE SEQUENCE [LARGE SCALE GENOMIC DNA]</scope>
    <source>
        <strain evidence="7">SG_bin8</strain>
    </source>
</reference>
<keyword evidence="4" id="KW-0560">Oxidoreductase</keyword>
<gene>
    <name evidence="7" type="ORF">A4S15_13045</name>
</gene>
<evidence type="ECO:0000259" key="6">
    <source>
        <dbReference type="Pfam" id="PF01494"/>
    </source>
</evidence>
<dbReference type="InterPro" id="IPR036188">
    <property type="entry name" value="FAD/NAD-bd_sf"/>
</dbReference>
<dbReference type="InterPro" id="IPR002938">
    <property type="entry name" value="FAD-bd"/>
</dbReference>
<keyword evidence="5" id="KW-0503">Monooxygenase</keyword>
<keyword evidence="3" id="KW-0274">FAD</keyword>
<protein>
    <recommendedName>
        <fullName evidence="6">FAD-binding domain-containing protein</fullName>
    </recommendedName>
</protein>
<evidence type="ECO:0000256" key="3">
    <source>
        <dbReference type="ARBA" id="ARBA00022827"/>
    </source>
</evidence>
<dbReference type="GO" id="GO:0071949">
    <property type="term" value="F:FAD binding"/>
    <property type="evidence" value="ECO:0007669"/>
    <property type="project" value="InterPro"/>
</dbReference>
<evidence type="ECO:0000256" key="4">
    <source>
        <dbReference type="ARBA" id="ARBA00023002"/>
    </source>
</evidence>
<evidence type="ECO:0000256" key="1">
    <source>
        <dbReference type="ARBA" id="ARBA00001974"/>
    </source>
</evidence>
<comment type="cofactor">
    <cofactor evidence="1">
        <name>FAD</name>
        <dbReference type="ChEBI" id="CHEBI:57692"/>
    </cofactor>
</comment>
<dbReference type="AlphaFoldDB" id="A0A1W9HUF1"/>
<evidence type="ECO:0000256" key="5">
    <source>
        <dbReference type="ARBA" id="ARBA00023033"/>
    </source>
</evidence>
<dbReference type="Gene3D" id="3.50.50.60">
    <property type="entry name" value="FAD/NAD(P)-binding domain"/>
    <property type="match status" value="1"/>
</dbReference>
<proteinExistence type="predicted"/>
<dbReference type="GO" id="GO:0004497">
    <property type="term" value="F:monooxygenase activity"/>
    <property type="evidence" value="ECO:0007669"/>
    <property type="project" value="UniProtKB-KW"/>
</dbReference>
<feature type="domain" description="FAD-binding" evidence="6">
    <location>
        <begin position="7"/>
        <end position="350"/>
    </location>
</feature>
<dbReference type="RefSeq" id="WP_376801159.1">
    <property type="nucleotide sequence ID" value="NZ_DBNB01000009.1"/>
</dbReference>
<keyword evidence="2" id="KW-0285">Flavoprotein</keyword>
<comment type="caution">
    <text evidence="7">The sequence shown here is derived from an EMBL/GenBank/DDBJ whole genome shotgun (WGS) entry which is preliminary data.</text>
</comment>
<evidence type="ECO:0000256" key="2">
    <source>
        <dbReference type="ARBA" id="ARBA00022630"/>
    </source>
</evidence>
<dbReference type="PANTHER" id="PTHR13789:SF318">
    <property type="entry name" value="GERANYLGERANYL DIPHOSPHATE REDUCTASE"/>
    <property type="match status" value="1"/>
</dbReference>
<evidence type="ECO:0000313" key="8">
    <source>
        <dbReference type="Proteomes" id="UP000192872"/>
    </source>
</evidence>
<dbReference type="SUPFAM" id="SSF54373">
    <property type="entry name" value="FAD-linked reductases, C-terminal domain"/>
    <property type="match status" value="1"/>
</dbReference>
<dbReference type="InterPro" id="IPR050493">
    <property type="entry name" value="FAD-dep_Monooxygenase_BioMet"/>
</dbReference>
<accession>A0A1W9HUF1</accession>
<dbReference type="EMBL" id="LWDL01000023">
    <property type="protein sequence ID" value="OQW50932.1"/>
    <property type="molecule type" value="Genomic_DNA"/>
</dbReference>
<dbReference type="STRING" id="1827387.A4S15_13045"/>
<dbReference type="SUPFAM" id="SSF51905">
    <property type="entry name" value="FAD/NAD(P)-binding domain"/>
    <property type="match status" value="1"/>
</dbReference>
<dbReference type="PANTHER" id="PTHR13789">
    <property type="entry name" value="MONOOXYGENASE"/>
    <property type="match status" value="1"/>
</dbReference>